<name>A0ABR9YBJ1_9PROT</name>
<dbReference type="EMBL" id="JABCQO010000001">
    <property type="protein sequence ID" value="MBF0875689.1"/>
    <property type="molecule type" value="Genomic_DNA"/>
</dbReference>
<sequence>MPNTYYGNRTLTEWLTFVLGVVIVLVGLFFVIEGAELAMLGGSVYYVLCGILLVASGVFMVLGRTIGAFLYLGALAYTWVWSLWEVGFSPIDLMPRAMGPTMLGILVFLTIPVLRRLETRRTLRGAV</sequence>
<feature type="transmembrane region" description="Helical" evidence="1">
    <location>
        <begin position="44"/>
        <end position="62"/>
    </location>
</feature>
<evidence type="ECO:0000256" key="1">
    <source>
        <dbReference type="SAM" id="Phobius"/>
    </source>
</evidence>
<keyword evidence="3" id="KW-1185">Reference proteome</keyword>
<reference evidence="2" key="1">
    <citation type="submission" date="2020-04" db="EMBL/GenBank/DDBJ databases">
        <authorList>
            <person name="Sombolestani A."/>
        </authorList>
    </citation>
    <scope>NUCLEOTIDE SEQUENCE</scope>
    <source>
        <strain evidence="2">LMG 27748</strain>
    </source>
</reference>
<evidence type="ECO:0000313" key="3">
    <source>
        <dbReference type="Proteomes" id="UP000630952"/>
    </source>
</evidence>
<feature type="transmembrane region" description="Helical" evidence="1">
    <location>
        <begin position="97"/>
        <end position="114"/>
    </location>
</feature>
<accession>A0ABR9YBJ1</accession>
<keyword evidence="1" id="KW-1133">Transmembrane helix</keyword>
<comment type="caution">
    <text evidence="2">The sequence shown here is derived from an EMBL/GenBank/DDBJ whole genome shotgun (WGS) entry which is preliminary data.</text>
</comment>
<dbReference type="Proteomes" id="UP000630952">
    <property type="component" value="Unassembled WGS sequence"/>
</dbReference>
<feature type="transmembrane region" description="Helical" evidence="1">
    <location>
        <begin position="69"/>
        <end position="91"/>
    </location>
</feature>
<feature type="transmembrane region" description="Helical" evidence="1">
    <location>
        <begin position="12"/>
        <end position="32"/>
    </location>
</feature>
<protein>
    <submittedName>
        <fullName evidence="2">Glycerol dehydrogenase</fullName>
    </submittedName>
</protein>
<dbReference type="RefSeq" id="WP_194253966.1">
    <property type="nucleotide sequence ID" value="NZ_JABCQO010000001.1"/>
</dbReference>
<keyword evidence="1" id="KW-0472">Membrane</keyword>
<organism evidence="2 3">
    <name type="scientific">Gluconobacter cerevisiae</name>
    <dbReference type="NCBI Taxonomy" id="1379734"/>
    <lineage>
        <taxon>Bacteria</taxon>
        <taxon>Pseudomonadati</taxon>
        <taxon>Pseudomonadota</taxon>
        <taxon>Alphaproteobacteria</taxon>
        <taxon>Acetobacterales</taxon>
        <taxon>Acetobacteraceae</taxon>
        <taxon>Gluconobacter</taxon>
    </lineage>
</organism>
<gene>
    <name evidence="2" type="ORF">HKD21_02355</name>
</gene>
<proteinExistence type="predicted"/>
<reference evidence="2" key="2">
    <citation type="submission" date="2020-11" db="EMBL/GenBank/DDBJ databases">
        <title>Description of novel Gluconobacter species.</title>
        <authorList>
            <person name="Cleenwerck I."/>
            <person name="Cnockaert M."/>
            <person name="Borremans W."/>
            <person name="Wieme A.D."/>
            <person name="De Vuyst L."/>
            <person name="Vandamme P."/>
        </authorList>
    </citation>
    <scope>NUCLEOTIDE SEQUENCE</scope>
    <source>
        <strain evidence="2">LMG 27748</strain>
    </source>
</reference>
<evidence type="ECO:0000313" key="2">
    <source>
        <dbReference type="EMBL" id="MBF0875689.1"/>
    </source>
</evidence>
<keyword evidence="1" id="KW-0812">Transmembrane</keyword>